<name>A0A0C2MST0_THEKT</name>
<reference evidence="1 2" key="1">
    <citation type="journal article" date="2014" name="Genome Biol. Evol.">
        <title>The genome of the myxosporean Thelohanellus kitauei shows adaptations to nutrient acquisition within its fish host.</title>
        <authorList>
            <person name="Yang Y."/>
            <person name="Xiong J."/>
            <person name="Zhou Z."/>
            <person name="Huo F."/>
            <person name="Miao W."/>
            <person name="Ran C."/>
            <person name="Liu Y."/>
            <person name="Zhang J."/>
            <person name="Feng J."/>
            <person name="Wang M."/>
            <person name="Wang M."/>
            <person name="Wang L."/>
            <person name="Yao B."/>
        </authorList>
    </citation>
    <scope>NUCLEOTIDE SEQUENCE [LARGE SCALE GENOMIC DNA]</scope>
    <source>
        <strain evidence="1">Wuqing</strain>
    </source>
</reference>
<organism evidence="1 2">
    <name type="scientific">Thelohanellus kitauei</name>
    <name type="common">Myxosporean</name>
    <dbReference type="NCBI Taxonomy" id="669202"/>
    <lineage>
        <taxon>Eukaryota</taxon>
        <taxon>Metazoa</taxon>
        <taxon>Cnidaria</taxon>
        <taxon>Myxozoa</taxon>
        <taxon>Myxosporea</taxon>
        <taxon>Bivalvulida</taxon>
        <taxon>Platysporina</taxon>
        <taxon>Myxobolidae</taxon>
        <taxon>Thelohanellus</taxon>
    </lineage>
</organism>
<proteinExistence type="predicted"/>
<dbReference type="EMBL" id="JWZT01004114">
    <property type="protein sequence ID" value="KII64757.1"/>
    <property type="molecule type" value="Genomic_DNA"/>
</dbReference>
<evidence type="ECO:0000313" key="2">
    <source>
        <dbReference type="Proteomes" id="UP000031668"/>
    </source>
</evidence>
<sequence length="358" mass="41843">MLKLFYTGYLKGRNLHSSIINNVIHARVRPWNENVIDILKSIPLAKLPYICEHGQFLDIYPSSEEEHRQINETLSTRGVAVRNNYIDQETDGLVIKNRIIANFVPDEYQPLKSMINPKHYEYFNVPELEENRLLFLNGLTRPYFDEIFDGIHFHKISPPLTPPGVWKLYVANRDHYFLLLSRPYLFGDTLFDQSSLRLPLYSINFKSEQKISSSQIYLYSRSEKLSKLEQIREAIPGISNVYIAKCDYENGNLFIFHIYDRSKMLQVLYSNGSALNGTTEYIMTFGDDITINNICSNILSHSYNPNISHVGYENKTDQYDVWSTNDTMFNPINLKTFKQMITWGVNHRGHHSYPKQFQ</sequence>
<accession>A0A0C2MST0</accession>
<evidence type="ECO:0000313" key="1">
    <source>
        <dbReference type="EMBL" id="KII64757.1"/>
    </source>
</evidence>
<keyword evidence="2" id="KW-1185">Reference proteome</keyword>
<comment type="caution">
    <text evidence="1">The sequence shown here is derived from an EMBL/GenBank/DDBJ whole genome shotgun (WGS) entry which is preliminary data.</text>
</comment>
<gene>
    <name evidence="1" type="ORF">RF11_06649</name>
</gene>
<dbReference type="Proteomes" id="UP000031668">
    <property type="component" value="Unassembled WGS sequence"/>
</dbReference>
<dbReference type="AlphaFoldDB" id="A0A0C2MST0"/>
<protein>
    <submittedName>
        <fullName evidence="1">Uncharacterized protein</fullName>
    </submittedName>
</protein>